<comment type="caution">
    <text evidence="6">The sequence shown here is derived from an EMBL/GenBank/DDBJ whole genome shotgun (WGS) entry which is preliminary data.</text>
</comment>
<dbReference type="SUPFAM" id="SSF51735">
    <property type="entry name" value="NAD(P)-binding Rossmann-fold domains"/>
    <property type="match status" value="1"/>
</dbReference>
<evidence type="ECO:0000256" key="3">
    <source>
        <dbReference type="ARBA" id="ARBA00023002"/>
    </source>
</evidence>
<dbReference type="InterPro" id="IPR050129">
    <property type="entry name" value="Zn_alcohol_dh"/>
</dbReference>
<dbReference type="PROSITE" id="PS00065">
    <property type="entry name" value="D_2_HYDROXYACID_DH_1"/>
    <property type="match status" value="1"/>
</dbReference>
<comment type="cofactor">
    <cofactor evidence="4">
        <name>Zn(2+)</name>
        <dbReference type="ChEBI" id="CHEBI:29105"/>
    </cofactor>
</comment>
<dbReference type="InterPro" id="IPR013154">
    <property type="entry name" value="ADH-like_N"/>
</dbReference>
<dbReference type="Proteomes" id="UP001597512">
    <property type="component" value="Unassembled WGS sequence"/>
</dbReference>
<evidence type="ECO:0000256" key="2">
    <source>
        <dbReference type="ARBA" id="ARBA00022833"/>
    </source>
</evidence>
<dbReference type="PANTHER" id="PTHR43401:SF2">
    <property type="entry name" value="L-THREONINE 3-DEHYDROGENASE"/>
    <property type="match status" value="1"/>
</dbReference>
<accession>A0ABW6AIZ0</accession>
<dbReference type="SMART" id="SM00829">
    <property type="entry name" value="PKS_ER"/>
    <property type="match status" value="1"/>
</dbReference>
<evidence type="ECO:0000256" key="1">
    <source>
        <dbReference type="ARBA" id="ARBA00022723"/>
    </source>
</evidence>
<organism evidence="6 7">
    <name type="scientific">Spirosoma flavum</name>
    <dbReference type="NCBI Taxonomy" id="2048557"/>
    <lineage>
        <taxon>Bacteria</taxon>
        <taxon>Pseudomonadati</taxon>
        <taxon>Bacteroidota</taxon>
        <taxon>Cytophagia</taxon>
        <taxon>Cytophagales</taxon>
        <taxon>Cytophagaceae</taxon>
        <taxon>Spirosoma</taxon>
    </lineage>
</organism>
<proteinExistence type="inferred from homology"/>
<evidence type="ECO:0000313" key="7">
    <source>
        <dbReference type="Proteomes" id="UP001597512"/>
    </source>
</evidence>
<dbReference type="PANTHER" id="PTHR43401">
    <property type="entry name" value="L-THREONINE 3-DEHYDROGENASE"/>
    <property type="match status" value="1"/>
</dbReference>
<dbReference type="Pfam" id="PF08240">
    <property type="entry name" value="ADH_N"/>
    <property type="match status" value="1"/>
</dbReference>
<dbReference type="EMBL" id="JBHUOM010000002">
    <property type="protein sequence ID" value="MFD2934428.1"/>
    <property type="molecule type" value="Genomic_DNA"/>
</dbReference>
<dbReference type="RefSeq" id="WP_381500256.1">
    <property type="nucleotide sequence ID" value="NZ_JBHUOM010000002.1"/>
</dbReference>
<keyword evidence="3" id="KW-0560">Oxidoreductase</keyword>
<keyword evidence="2 4" id="KW-0862">Zinc</keyword>
<dbReference type="Pfam" id="PF00107">
    <property type="entry name" value="ADH_zinc_N"/>
    <property type="match status" value="1"/>
</dbReference>
<evidence type="ECO:0000256" key="4">
    <source>
        <dbReference type="RuleBase" id="RU361277"/>
    </source>
</evidence>
<dbReference type="SUPFAM" id="SSF50129">
    <property type="entry name" value="GroES-like"/>
    <property type="match status" value="1"/>
</dbReference>
<dbReference type="InterPro" id="IPR029752">
    <property type="entry name" value="D-isomer_DH_CS1"/>
</dbReference>
<feature type="domain" description="Enoyl reductase (ER)" evidence="5">
    <location>
        <begin position="11"/>
        <end position="339"/>
    </location>
</feature>
<protein>
    <submittedName>
        <fullName evidence="6">Zinc-binding dehydrogenase</fullName>
    </submittedName>
</protein>
<dbReference type="InterPro" id="IPR002328">
    <property type="entry name" value="ADH_Zn_CS"/>
</dbReference>
<dbReference type="InterPro" id="IPR036291">
    <property type="entry name" value="NAD(P)-bd_dom_sf"/>
</dbReference>
<dbReference type="Gene3D" id="3.40.50.720">
    <property type="entry name" value="NAD(P)-binding Rossmann-like Domain"/>
    <property type="match status" value="1"/>
</dbReference>
<keyword evidence="1 4" id="KW-0479">Metal-binding</keyword>
<dbReference type="InterPro" id="IPR013149">
    <property type="entry name" value="ADH-like_C"/>
</dbReference>
<comment type="similarity">
    <text evidence="4">Belongs to the zinc-containing alcohol dehydrogenase family.</text>
</comment>
<name>A0ABW6AIZ0_9BACT</name>
<evidence type="ECO:0000259" key="5">
    <source>
        <dbReference type="SMART" id="SM00829"/>
    </source>
</evidence>
<dbReference type="PROSITE" id="PS00059">
    <property type="entry name" value="ADH_ZINC"/>
    <property type="match status" value="1"/>
</dbReference>
<gene>
    <name evidence="6" type="ORF">ACFS25_11600</name>
</gene>
<reference evidence="7" key="1">
    <citation type="journal article" date="2019" name="Int. J. Syst. Evol. Microbiol.">
        <title>The Global Catalogue of Microorganisms (GCM) 10K type strain sequencing project: providing services to taxonomists for standard genome sequencing and annotation.</title>
        <authorList>
            <consortium name="The Broad Institute Genomics Platform"/>
            <consortium name="The Broad Institute Genome Sequencing Center for Infectious Disease"/>
            <person name="Wu L."/>
            <person name="Ma J."/>
        </authorList>
    </citation>
    <scope>NUCLEOTIDE SEQUENCE [LARGE SCALE GENOMIC DNA]</scope>
    <source>
        <strain evidence="7">KCTC 52490</strain>
    </source>
</reference>
<keyword evidence="7" id="KW-1185">Reference proteome</keyword>
<evidence type="ECO:0000313" key="6">
    <source>
        <dbReference type="EMBL" id="MFD2934428.1"/>
    </source>
</evidence>
<dbReference type="InterPro" id="IPR011032">
    <property type="entry name" value="GroES-like_sf"/>
</dbReference>
<dbReference type="InterPro" id="IPR020843">
    <property type="entry name" value="ER"/>
</dbReference>
<dbReference type="Gene3D" id="3.90.180.10">
    <property type="entry name" value="Medium-chain alcohol dehydrogenases, catalytic domain"/>
    <property type="match status" value="1"/>
</dbReference>
<sequence length="344" mass="36997">MSELSTYMQAGVLTAPRFIELQQRPIPEPGPGEVRIKMKSVGICGSDVSLYQGHRPDLVFPLIIGHEGIGYIDKVGEGVSQLQLGDRVVIEPNYPCGRCDYCWRGRSNICSNKRIIGVLETGCFADYAVVPSNFAWPIPDSIRDDDAVVIEPTAVALHTLYSSPARPGDTIAVIGLGAIGLLVSHLAQRMGYTVLAYDRVQEKVDSASAFGAIPIPANADKTQIARSCKDARVHTVFECAGAAPALTLAIESAPRGAYVVVAGLSDKPSAITEFSMTRQGINLITSIIYQHPVDFRRTIGLIESGFLQPGRIISAREPFDNLASALETASMGYHTKIVLDLAVS</sequence>